<dbReference type="Gene3D" id="3.40.33.10">
    <property type="entry name" value="CAP"/>
    <property type="match status" value="1"/>
</dbReference>
<dbReference type="EMBL" id="GDHC01012115">
    <property type="protein sequence ID" value="JAQ06514.1"/>
    <property type="molecule type" value="Transcribed_RNA"/>
</dbReference>
<gene>
    <name evidence="2" type="primary">VA53_1</name>
    <name evidence="2" type="ORF">g.65258</name>
</gene>
<dbReference type="PROSITE" id="PS01010">
    <property type="entry name" value="CRISP_2"/>
    <property type="match status" value="1"/>
</dbReference>
<evidence type="ECO:0000313" key="2">
    <source>
        <dbReference type="EMBL" id="JAQ06514.1"/>
    </source>
</evidence>
<dbReference type="InterPro" id="IPR014044">
    <property type="entry name" value="CAP_dom"/>
</dbReference>
<dbReference type="PRINTS" id="PR00837">
    <property type="entry name" value="V5TPXLIKE"/>
</dbReference>
<sequence>MFHFVVSVQSEMSSSQVLIAVAALALYFARQSEACYGATLIRSGGLTCDEKRLIVDMHNRLRQAVAVGRVPGQSPASNMLEMAWDEELAAQAQRWANRCQFEHDSNAARRVSRFAVGQNLAVTWTWPKPNDLGHYPDFKTQIELWFNEVYQYRGQFSHATGHYTQMIWGDTYLIGCGYSYYLEQNRYTKLYVCNYGPGGNIRGYKPYRRGAPSCTLYGTSPSANYYGLCTVRGIFTDPCSYLG</sequence>
<dbReference type="SMART" id="SM00198">
    <property type="entry name" value="SCP"/>
    <property type="match status" value="1"/>
</dbReference>
<dbReference type="InterPro" id="IPR018244">
    <property type="entry name" value="Allrgn_V5/Tpx1_CS"/>
</dbReference>
<dbReference type="SUPFAM" id="SSF55797">
    <property type="entry name" value="PR-1-like"/>
    <property type="match status" value="1"/>
</dbReference>
<dbReference type="Pfam" id="PF00188">
    <property type="entry name" value="CAP"/>
    <property type="match status" value="1"/>
</dbReference>
<dbReference type="PANTHER" id="PTHR10334">
    <property type="entry name" value="CYSTEINE-RICH SECRETORY PROTEIN-RELATED"/>
    <property type="match status" value="1"/>
</dbReference>
<evidence type="ECO:0000259" key="1">
    <source>
        <dbReference type="SMART" id="SM00198"/>
    </source>
</evidence>
<proteinExistence type="predicted"/>
<feature type="domain" description="SCP" evidence="1">
    <location>
        <begin position="49"/>
        <end position="203"/>
    </location>
</feature>
<dbReference type="PRINTS" id="PR00838">
    <property type="entry name" value="V5ALLERGEN"/>
</dbReference>
<dbReference type="InterPro" id="IPR035940">
    <property type="entry name" value="CAP_sf"/>
</dbReference>
<dbReference type="PROSITE" id="PS01009">
    <property type="entry name" value="CRISP_1"/>
    <property type="match status" value="1"/>
</dbReference>
<dbReference type="CDD" id="cd05380">
    <property type="entry name" value="CAP_euk"/>
    <property type="match status" value="1"/>
</dbReference>
<dbReference type="InterPro" id="IPR002413">
    <property type="entry name" value="V5_allergen-like"/>
</dbReference>
<dbReference type="AlphaFoldDB" id="A0A146LE22"/>
<dbReference type="GO" id="GO:0005576">
    <property type="term" value="C:extracellular region"/>
    <property type="evidence" value="ECO:0007669"/>
    <property type="project" value="UniProtKB-SubCell"/>
</dbReference>
<protein>
    <submittedName>
        <fullName evidence="2">Venom allergen 5.02</fullName>
    </submittedName>
</protein>
<organism evidence="2">
    <name type="scientific">Lygus hesperus</name>
    <name type="common">Western plant bug</name>
    <dbReference type="NCBI Taxonomy" id="30085"/>
    <lineage>
        <taxon>Eukaryota</taxon>
        <taxon>Metazoa</taxon>
        <taxon>Ecdysozoa</taxon>
        <taxon>Arthropoda</taxon>
        <taxon>Hexapoda</taxon>
        <taxon>Insecta</taxon>
        <taxon>Pterygota</taxon>
        <taxon>Neoptera</taxon>
        <taxon>Paraneoptera</taxon>
        <taxon>Hemiptera</taxon>
        <taxon>Heteroptera</taxon>
        <taxon>Panheteroptera</taxon>
        <taxon>Cimicomorpha</taxon>
        <taxon>Miridae</taxon>
        <taxon>Mirini</taxon>
        <taxon>Lygus</taxon>
    </lineage>
</organism>
<reference evidence="2" key="1">
    <citation type="journal article" date="2016" name="Gigascience">
        <title>De novo construction of an expanded transcriptome assembly for the western tarnished plant bug, Lygus hesperus.</title>
        <authorList>
            <person name="Tassone E.E."/>
            <person name="Geib S.M."/>
            <person name="Hall B."/>
            <person name="Fabrick J.A."/>
            <person name="Brent C.S."/>
            <person name="Hull J.J."/>
        </authorList>
    </citation>
    <scope>NUCLEOTIDE SEQUENCE</scope>
</reference>
<name>A0A146LE22_LYGHE</name>
<accession>A0A146LE22</accession>
<dbReference type="InterPro" id="IPR001283">
    <property type="entry name" value="CRISP-related"/>
</dbReference>